<dbReference type="OrthoDB" id="1914848at2"/>
<dbReference type="EMBL" id="QXQB01000003">
    <property type="protein sequence ID" value="RJX39135.1"/>
    <property type="molecule type" value="Genomic_DNA"/>
</dbReference>
<dbReference type="GO" id="GO:0032259">
    <property type="term" value="P:methylation"/>
    <property type="evidence" value="ECO:0007669"/>
    <property type="project" value="UniProtKB-KW"/>
</dbReference>
<dbReference type="RefSeq" id="WP_120112262.1">
    <property type="nucleotide sequence ID" value="NZ_QXQB01000003.1"/>
</dbReference>
<comment type="caution">
    <text evidence="1">The sequence shown here is derived from an EMBL/GenBank/DDBJ whole genome shotgun (WGS) entry which is preliminary data.</text>
</comment>
<protein>
    <submittedName>
        <fullName evidence="1">Methyltransferase</fullName>
    </submittedName>
</protein>
<evidence type="ECO:0000313" key="2">
    <source>
        <dbReference type="Proteomes" id="UP000267798"/>
    </source>
</evidence>
<organism evidence="1 2">
    <name type="scientific">Paenibacillus pinisoli</name>
    <dbReference type="NCBI Taxonomy" id="1276110"/>
    <lineage>
        <taxon>Bacteria</taxon>
        <taxon>Bacillati</taxon>
        <taxon>Bacillota</taxon>
        <taxon>Bacilli</taxon>
        <taxon>Bacillales</taxon>
        <taxon>Paenibacillaceae</taxon>
        <taxon>Paenibacillus</taxon>
    </lineage>
</organism>
<sequence length="83" mass="9201">MDKYLVEVYIPVLNRSYDVYIPATTRLSEVEALLASAVTELSDGYFTVRPDTVLCDKSSGMLLDINKSALELGLQNGSRLMLI</sequence>
<keyword evidence="1" id="KW-0808">Transferase</keyword>
<reference evidence="1 2" key="1">
    <citation type="submission" date="2018-09" db="EMBL/GenBank/DDBJ databases">
        <title>Paenibacillus aracenensis nov. sp. isolated from a cave in southern Spain.</title>
        <authorList>
            <person name="Jurado V."/>
            <person name="Gutierrez-Patricio S."/>
            <person name="Gonzalez-Pimentel J.L."/>
            <person name="Miller A.Z."/>
            <person name="Laiz L."/>
            <person name="Saiz-Jimenez C."/>
        </authorList>
    </citation>
    <scope>NUCLEOTIDE SEQUENCE [LARGE SCALE GENOMIC DNA]</scope>
    <source>
        <strain evidence="1 2">JCM 19203</strain>
    </source>
</reference>
<proteinExistence type="predicted"/>
<keyword evidence="2" id="KW-1185">Reference proteome</keyword>
<evidence type="ECO:0000313" key="1">
    <source>
        <dbReference type="EMBL" id="RJX39135.1"/>
    </source>
</evidence>
<keyword evidence="1" id="KW-0489">Methyltransferase</keyword>
<gene>
    <name evidence="1" type="ORF">D3P09_16720</name>
</gene>
<dbReference type="AlphaFoldDB" id="A0A3A6PEK2"/>
<accession>A0A3A6PEK2</accession>
<dbReference type="Proteomes" id="UP000267798">
    <property type="component" value="Unassembled WGS sequence"/>
</dbReference>
<dbReference type="GO" id="GO:0008168">
    <property type="term" value="F:methyltransferase activity"/>
    <property type="evidence" value="ECO:0007669"/>
    <property type="project" value="UniProtKB-KW"/>
</dbReference>
<name>A0A3A6PEK2_9BACL</name>